<dbReference type="InterPro" id="IPR009057">
    <property type="entry name" value="Homeodomain-like_sf"/>
</dbReference>
<dbReference type="Gene3D" id="1.10.10.60">
    <property type="entry name" value="Homeodomain-like"/>
    <property type="match status" value="1"/>
</dbReference>
<evidence type="ECO:0000256" key="1">
    <source>
        <dbReference type="ARBA" id="ARBA00023015"/>
    </source>
</evidence>
<dbReference type="PANTHER" id="PTHR43130:SF3">
    <property type="entry name" value="HTH-TYPE TRANSCRIPTIONAL REGULATOR RV1931C"/>
    <property type="match status" value="1"/>
</dbReference>
<dbReference type="InterPro" id="IPR002818">
    <property type="entry name" value="DJ-1/PfpI"/>
</dbReference>
<dbReference type="PROSITE" id="PS01124">
    <property type="entry name" value="HTH_ARAC_FAMILY_2"/>
    <property type="match status" value="1"/>
</dbReference>
<dbReference type="SUPFAM" id="SSF46689">
    <property type="entry name" value="Homeodomain-like"/>
    <property type="match status" value="2"/>
</dbReference>
<evidence type="ECO:0000313" key="5">
    <source>
        <dbReference type="EMBL" id="MBE1488433.1"/>
    </source>
</evidence>
<dbReference type="Proteomes" id="UP000649753">
    <property type="component" value="Unassembled WGS sequence"/>
</dbReference>
<gene>
    <name evidence="5" type="ORF">H4W31_004071</name>
</gene>
<dbReference type="SMART" id="SM00342">
    <property type="entry name" value="HTH_ARAC"/>
    <property type="match status" value="1"/>
</dbReference>
<accession>A0A927M5A8</accession>
<protein>
    <submittedName>
        <fullName evidence="5">Transcriptional regulator GlxA family with amidase domain</fullName>
    </submittedName>
</protein>
<proteinExistence type="predicted"/>
<dbReference type="PROSITE" id="PS00041">
    <property type="entry name" value="HTH_ARAC_FAMILY_1"/>
    <property type="match status" value="1"/>
</dbReference>
<evidence type="ECO:0000313" key="6">
    <source>
        <dbReference type="Proteomes" id="UP000649753"/>
    </source>
</evidence>
<evidence type="ECO:0000256" key="2">
    <source>
        <dbReference type="ARBA" id="ARBA00023125"/>
    </source>
</evidence>
<keyword evidence="2" id="KW-0238">DNA-binding</keyword>
<dbReference type="CDD" id="cd03137">
    <property type="entry name" value="GATase1_AraC_1"/>
    <property type="match status" value="1"/>
</dbReference>
<dbReference type="SUPFAM" id="SSF52317">
    <property type="entry name" value="Class I glutamine amidotransferase-like"/>
    <property type="match status" value="1"/>
</dbReference>
<sequence length="315" mass="33918">MHTAAVLAMPDTIAFDLSTPVEVFGRVRLPGDRPGYRVLICATEPVVTAGPLRLSADHGLDALTRADTIVVPGRNDPLAPTPGAVLDALRDAAATGTRIVSICVGAFTLAAAGLLDGRRATTHWTAAEQFRNAFPTVELDPDVLYVDTGQVVTSAGATAGVDMCLHLVHRDYGAAVAADAARLTVAPLHRDGGQAQFIRRKTPGRLATGLGHILGWIEENLHQDLTLDDLASHAAMSIRTLNRRFHDETGQTPMQWLNAVRVRRAQELLETTDHGIDRIAHQVGFTSPTNFRTQFKRISGVAPRAYRSTFRDSGS</sequence>
<evidence type="ECO:0000259" key="4">
    <source>
        <dbReference type="PROSITE" id="PS01124"/>
    </source>
</evidence>
<dbReference type="InterPro" id="IPR018060">
    <property type="entry name" value="HTH_AraC"/>
</dbReference>
<dbReference type="PANTHER" id="PTHR43130">
    <property type="entry name" value="ARAC-FAMILY TRANSCRIPTIONAL REGULATOR"/>
    <property type="match status" value="1"/>
</dbReference>
<keyword evidence="1" id="KW-0805">Transcription regulation</keyword>
<dbReference type="Gene3D" id="3.40.50.880">
    <property type="match status" value="1"/>
</dbReference>
<dbReference type="InterPro" id="IPR018062">
    <property type="entry name" value="HTH_AraC-typ_CS"/>
</dbReference>
<dbReference type="EMBL" id="JADBEB010000001">
    <property type="protein sequence ID" value="MBE1488433.1"/>
    <property type="molecule type" value="Genomic_DNA"/>
</dbReference>
<dbReference type="InterPro" id="IPR052158">
    <property type="entry name" value="INH-QAR"/>
</dbReference>
<dbReference type="Pfam" id="PF12833">
    <property type="entry name" value="HTH_18"/>
    <property type="match status" value="1"/>
</dbReference>
<dbReference type="AlphaFoldDB" id="A0A927M5A8"/>
<keyword evidence="6" id="KW-1185">Reference proteome</keyword>
<organism evidence="5 6">
    <name type="scientific">Plantactinospora soyae</name>
    <dbReference type="NCBI Taxonomy" id="1544732"/>
    <lineage>
        <taxon>Bacteria</taxon>
        <taxon>Bacillati</taxon>
        <taxon>Actinomycetota</taxon>
        <taxon>Actinomycetes</taxon>
        <taxon>Micromonosporales</taxon>
        <taxon>Micromonosporaceae</taxon>
        <taxon>Plantactinospora</taxon>
    </lineage>
</organism>
<name>A0A927M5A8_9ACTN</name>
<comment type="caution">
    <text evidence="5">The sequence shown here is derived from an EMBL/GenBank/DDBJ whole genome shotgun (WGS) entry which is preliminary data.</text>
</comment>
<dbReference type="InterPro" id="IPR029062">
    <property type="entry name" value="Class_I_gatase-like"/>
</dbReference>
<keyword evidence="3" id="KW-0804">Transcription</keyword>
<dbReference type="GO" id="GO:0003700">
    <property type="term" value="F:DNA-binding transcription factor activity"/>
    <property type="evidence" value="ECO:0007669"/>
    <property type="project" value="InterPro"/>
</dbReference>
<feature type="domain" description="HTH araC/xylS-type" evidence="4">
    <location>
        <begin position="211"/>
        <end position="309"/>
    </location>
</feature>
<dbReference type="Pfam" id="PF01965">
    <property type="entry name" value="DJ-1_PfpI"/>
    <property type="match status" value="1"/>
</dbReference>
<evidence type="ECO:0000256" key="3">
    <source>
        <dbReference type="ARBA" id="ARBA00023163"/>
    </source>
</evidence>
<dbReference type="GO" id="GO:0043565">
    <property type="term" value="F:sequence-specific DNA binding"/>
    <property type="evidence" value="ECO:0007669"/>
    <property type="project" value="InterPro"/>
</dbReference>
<reference evidence="5" key="1">
    <citation type="submission" date="2020-10" db="EMBL/GenBank/DDBJ databases">
        <title>Sequencing the genomes of 1000 actinobacteria strains.</title>
        <authorList>
            <person name="Klenk H.-P."/>
        </authorList>
    </citation>
    <scope>NUCLEOTIDE SEQUENCE</scope>
    <source>
        <strain evidence="5">DSM 46832</strain>
    </source>
</reference>